<comment type="caution">
    <text evidence="5">The sequence shown here is derived from an EMBL/GenBank/DDBJ whole genome shotgun (WGS) entry which is preliminary data.</text>
</comment>
<dbReference type="InterPro" id="IPR029052">
    <property type="entry name" value="Metallo-depent_PP-like"/>
</dbReference>
<dbReference type="STRING" id="1150625.Q75_12790"/>
<dbReference type="PIRSF" id="PIRSF036361">
    <property type="entry name" value="YunD"/>
    <property type="match status" value="1"/>
</dbReference>
<feature type="domain" description="Calcineurin-like phosphoesterase" evidence="3">
    <location>
        <begin position="6"/>
        <end position="205"/>
    </location>
</feature>
<dbReference type="CDD" id="cd00845">
    <property type="entry name" value="MPP_UshA_N_like"/>
    <property type="match status" value="1"/>
</dbReference>
<dbReference type="GO" id="GO:0009166">
    <property type="term" value="P:nucleotide catabolic process"/>
    <property type="evidence" value="ECO:0007669"/>
    <property type="project" value="InterPro"/>
</dbReference>
<dbReference type="GO" id="GO:0008768">
    <property type="term" value="F:UDP-sugar diphosphatase activity"/>
    <property type="evidence" value="ECO:0007669"/>
    <property type="project" value="TreeGrafter"/>
</dbReference>
<evidence type="ECO:0000256" key="2">
    <source>
        <dbReference type="RuleBase" id="RU362119"/>
    </source>
</evidence>
<dbReference type="GO" id="GO:0030288">
    <property type="term" value="C:outer membrane-bounded periplasmic space"/>
    <property type="evidence" value="ECO:0007669"/>
    <property type="project" value="TreeGrafter"/>
</dbReference>
<reference evidence="5 6" key="1">
    <citation type="journal article" date="2016" name="Front. Microbiol.">
        <title>Microevolution Analysis of Bacillus coahuilensis Unveils Differences in Phosphorus Acquisition Strategies and Their Regulation.</title>
        <authorList>
            <person name="Gomez-Lunar Z."/>
            <person name="Hernandez-Gonzalez I."/>
            <person name="Rodriguez-Torres M.D."/>
            <person name="Souza V."/>
            <person name="Olmedo-Alvarez G."/>
        </authorList>
    </citation>
    <scope>NUCLEOTIDE SEQUENCE [LARGE SCALE GENOMIC DNA]</scope>
    <source>
        <strain evidence="6">p1.1.43</strain>
    </source>
</reference>
<dbReference type="RefSeq" id="WP_059351582.1">
    <property type="nucleotide sequence ID" value="NZ_LDYG01000041.1"/>
</dbReference>
<dbReference type="PRINTS" id="PR01607">
    <property type="entry name" value="APYRASEFAMLY"/>
</dbReference>
<feature type="domain" description="5'-Nucleotidase C-terminal" evidence="4">
    <location>
        <begin position="286"/>
        <end position="417"/>
    </location>
</feature>
<dbReference type="PANTHER" id="PTHR11575:SF23">
    <property type="entry name" value="5-NUCLEOTIDASE FAMILY PROTEIN"/>
    <property type="match status" value="1"/>
</dbReference>
<protein>
    <submittedName>
        <fullName evidence="5">5'-nucleotidase</fullName>
    </submittedName>
</protein>
<dbReference type="InterPro" id="IPR004843">
    <property type="entry name" value="Calcineurin-like_PHP"/>
</dbReference>
<dbReference type="Gene3D" id="3.90.780.10">
    <property type="entry name" value="5'-Nucleotidase, C-terminal domain"/>
    <property type="match status" value="1"/>
</dbReference>
<evidence type="ECO:0000256" key="1">
    <source>
        <dbReference type="ARBA" id="ARBA00022729"/>
    </source>
</evidence>
<keyword evidence="6" id="KW-1185">Reference proteome</keyword>
<organism evidence="5 6">
    <name type="scientific">Bacillus coahuilensis p1.1.43</name>
    <dbReference type="NCBI Taxonomy" id="1150625"/>
    <lineage>
        <taxon>Bacteria</taxon>
        <taxon>Bacillati</taxon>
        <taxon>Bacillota</taxon>
        <taxon>Bacilli</taxon>
        <taxon>Bacillales</taxon>
        <taxon>Bacillaceae</taxon>
        <taxon>Bacillus</taxon>
    </lineage>
</organism>
<dbReference type="OrthoDB" id="9793179at2"/>
<dbReference type="PATRIC" id="fig|1150625.3.peg.2688"/>
<dbReference type="InterPro" id="IPR011240">
    <property type="entry name" value="Pesterase_YunD"/>
</dbReference>
<evidence type="ECO:0000313" key="6">
    <source>
        <dbReference type="Proteomes" id="UP000074108"/>
    </source>
</evidence>
<evidence type="ECO:0000313" key="5">
    <source>
        <dbReference type="EMBL" id="KUP05280.1"/>
    </source>
</evidence>
<dbReference type="InterPro" id="IPR036907">
    <property type="entry name" value="5'-Nucleotdase_C_sf"/>
</dbReference>
<evidence type="ECO:0000259" key="3">
    <source>
        <dbReference type="Pfam" id="PF00149"/>
    </source>
</evidence>
<comment type="similarity">
    <text evidence="2">Belongs to the 5'-nucleotidase family.</text>
</comment>
<dbReference type="Pfam" id="PF00149">
    <property type="entry name" value="Metallophos"/>
    <property type="match status" value="1"/>
</dbReference>
<gene>
    <name evidence="5" type="ORF">Q75_12790</name>
</gene>
<name>A0A147K625_9BACI</name>
<proteinExistence type="inferred from homology"/>
<dbReference type="PANTHER" id="PTHR11575">
    <property type="entry name" value="5'-NUCLEOTIDASE-RELATED"/>
    <property type="match status" value="1"/>
</dbReference>
<dbReference type="GO" id="GO:0000166">
    <property type="term" value="F:nucleotide binding"/>
    <property type="evidence" value="ECO:0007669"/>
    <property type="project" value="UniProtKB-KW"/>
</dbReference>
<dbReference type="SUPFAM" id="SSF56300">
    <property type="entry name" value="Metallo-dependent phosphatases"/>
    <property type="match status" value="1"/>
</dbReference>
<dbReference type="AlphaFoldDB" id="A0A147K625"/>
<evidence type="ECO:0000259" key="4">
    <source>
        <dbReference type="Pfam" id="PF02872"/>
    </source>
</evidence>
<accession>A0A147K625</accession>
<dbReference type="InterPro" id="IPR006179">
    <property type="entry name" value="5_nucleotidase/apyrase"/>
</dbReference>
<dbReference type="InterPro" id="IPR008334">
    <property type="entry name" value="5'-Nucleotdase_C"/>
</dbReference>
<dbReference type="Pfam" id="PF02872">
    <property type="entry name" value="5_nucleotid_C"/>
    <property type="match status" value="1"/>
</dbReference>
<dbReference type="EMBL" id="LDYG01000041">
    <property type="protein sequence ID" value="KUP05280.1"/>
    <property type="molecule type" value="Genomic_DNA"/>
</dbReference>
<sequence>MKETIHIYHTNDLHSHFEQWPKIKRYLHEKKKEHAVHNETVFMFDIGDHADRFHPLTEGTGGKGNIELMNEIGYDAVTIGNNEGITFSYDELSSMYRAANFPVVVSNLFELHGDRPKWTVPHMILESKTGFRLAVIGVTAYYEHFYKKLGWRVTPPMEEVEIELQRLKSQYDGLVLLSHLGLADDEWIGSEYSQIDLILGGHTHHVLKQGKDVNGTLLGAAGKYGYFIGHMEIEISEDHKILSKRAELIHTQDLPEEEGDQVYVHHYLHAGREKLSRQVTTLTHPLKSNWFDTSPLGQILCQSIHEWTNADCTMINAGLLMGDLEEGMVTRYDLHQLLPHPINPCVIELKGNELKEVLKQSLNSDWTYYELKGLGFRGKVFGTMLFHHVEFGSSINQVYVKGKEIEPNKTYRLGTIDMFTFGHFFPELQRAKKHYYMPEFLRDVLEESLK</sequence>
<dbReference type="Proteomes" id="UP000074108">
    <property type="component" value="Unassembled WGS sequence"/>
</dbReference>
<dbReference type="GO" id="GO:0008253">
    <property type="term" value="F:5'-nucleotidase activity"/>
    <property type="evidence" value="ECO:0007669"/>
    <property type="project" value="TreeGrafter"/>
</dbReference>
<keyword evidence="1" id="KW-0732">Signal</keyword>
<keyword evidence="2" id="KW-0547">Nucleotide-binding</keyword>
<dbReference type="SUPFAM" id="SSF55816">
    <property type="entry name" value="5'-nucleotidase (syn. UDP-sugar hydrolase), C-terminal domain"/>
    <property type="match status" value="1"/>
</dbReference>
<dbReference type="Gene3D" id="3.60.21.10">
    <property type="match status" value="1"/>
</dbReference>
<keyword evidence="2" id="KW-0378">Hydrolase</keyword>